<dbReference type="InterPro" id="IPR036388">
    <property type="entry name" value="WH-like_DNA-bd_sf"/>
</dbReference>
<dbReference type="GO" id="GO:0006950">
    <property type="term" value="P:response to stress"/>
    <property type="evidence" value="ECO:0007669"/>
    <property type="project" value="TreeGrafter"/>
</dbReference>
<proteinExistence type="predicted"/>
<evidence type="ECO:0000259" key="1">
    <source>
        <dbReference type="PROSITE" id="PS50995"/>
    </source>
</evidence>
<dbReference type="SMART" id="SM00347">
    <property type="entry name" value="HTH_MARR"/>
    <property type="match status" value="1"/>
</dbReference>
<accession>A0AAD2BZ72</accession>
<feature type="domain" description="HTH marR-type" evidence="1">
    <location>
        <begin position="18"/>
        <end position="150"/>
    </location>
</feature>
<dbReference type="GO" id="GO:0003700">
    <property type="term" value="F:DNA-binding transcription factor activity"/>
    <property type="evidence" value="ECO:0007669"/>
    <property type="project" value="InterPro"/>
</dbReference>
<dbReference type="InterPro" id="IPR000835">
    <property type="entry name" value="HTH_MarR-typ"/>
</dbReference>
<evidence type="ECO:0000313" key="4">
    <source>
        <dbReference type="Proteomes" id="UP001189792"/>
    </source>
</evidence>
<dbReference type="InterPro" id="IPR039422">
    <property type="entry name" value="MarR/SlyA-like"/>
</dbReference>
<sequence length="151" mass="16393">MCICTDKLQRMSQLPETPKCTALAVRQAARYVTQLYDRHLGEVGLTSSQFSVLVAIATAAAEPTMASVAEALVMDRTTLVRALQPMQRDGLLVQKAASRGRATALHLTPRGLALLKAAETHWRAAQQEIDDKFGAERASALREALFALTTT</sequence>
<evidence type="ECO:0000313" key="2">
    <source>
        <dbReference type="EMBL" id="CAJ0872501.1"/>
    </source>
</evidence>
<dbReference type="PANTHER" id="PTHR33164">
    <property type="entry name" value="TRANSCRIPTIONAL REGULATOR, MARR FAMILY"/>
    <property type="match status" value="1"/>
</dbReference>
<protein>
    <recommendedName>
        <fullName evidence="1">HTH marR-type domain-containing protein</fullName>
    </recommendedName>
</protein>
<organism evidence="2 5">
    <name type="scientific">Ralstonia flatus</name>
    <dbReference type="NCBI Taxonomy" id="3058601"/>
    <lineage>
        <taxon>Bacteria</taxon>
        <taxon>Pseudomonadati</taxon>
        <taxon>Pseudomonadota</taxon>
        <taxon>Betaproteobacteria</taxon>
        <taxon>Burkholderiales</taxon>
        <taxon>Burkholderiaceae</taxon>
        <taxon>Ralstonia</taxon>
    </lineage>
</organism>
<dbReference type="PROSITE" id="PS50995">
    <property type="entry name" value="HTH_MARR_2"/>
    <property type="match status" value="1"/>
</dbReference>
<dbReference type="Proteomes" id="UP001190491">
    <property type="component" value="Unassembled WGS sequence"/>
</dbReference>
<dbReference type="EMBL" id="CAUDLI010000004">
    <property type="protein sequence ID" value="CAJ0874576.1"/>
    <property type="molecule type" value="Genomic_DNA"/>
</dbReference>
<comment type="caution">
    <text evidence="2">The sequence shown here is derived from an EMBL/GenBank/DDBJ whole genome shotgun (WGS) entry which is preliminary data.</text>
</comment>
<dbReference type="PANTHER" id="PTHR33164:SF105">
    <property type="entry name" value="TRANSCRIPTIONAL REPRESSOR PROTEIN-RELATED"/>
    <property type="match status" value="1"/>
</dbReference>
<reference evidence="2 4" key="1">
    <citation type="submission" date="2023-07" db="EMBL/GenBank/DDBJ databases">
        <authorList>
            <person name="Peeters C."/>
        </authorList>
    </citation>
    <scope>NUCLEOTIDE SEQUENCE</scope>
    <source>
        <strain evidence="3 4">LMG 32965</strain>
        <strain evidence="2">R-77567</strain>
    </source>
</reference>
<dbReference type="Proteomes" id="UP001189792">
    <property type="component" value="Unassembled WGS sequence"/>
</dbReference>
<gene>
    <name evidence="3" type="ORF">R77564_02041</name>
    <name evidence="2" type="ORF">R77567_02573</name>
</gene>
<dbReference type="EMBL" id="CAUDKO010000004">
    <property type="protein sequence ID" value="CAJ0872501.1"/>
    <property type="molecule type" value="Genomic_DNA"/>
</dbReference>
<dbReference type="Pfam" id="PF12802">
    <property type="entry name" value="MarR_2"/>
    <property type="match status" value="1"/>
</dbReference>
<name>A0AAD2BZ72_9RALS</name>
<dbReference type="InterPro" id="IPR036390">
    <property type="entry name" value="WH_DNA-bd_sf"/>
</dbReference>
<evidence type="ECO:0000313" key="3">
    <source>
        <dbReference type="EMBL" id="CAJ0874576.1"/>
    </source>
</evidence>
<dbReference type="SUPFAM" id="SSF46785">
    <property type="entry name" value="Winged helix' DNA-binding domain"/>
    <property type="match status" value="1"/>
</dbReference>
<dbReference type="AlphaFoldDB" id="A0AAD2BZ72"/>
<keyword evidence="4" id="KW-1185">Reference proteome</keyword>
<dbReference type="Gene3D" id="1.10.10.10">
    <property type="entry name" value="Winged helix-like DNA-binding domain superfamily/Winged helix DNA-binding domain"/>
    <property type="match status" value="1"/>
</dbReference>
<evidence type="ECO:0000313" key="5">
    <source>
        <dbReference type="Proteomes" id="UP001190491"/>
    </source>
</evidence>